<feature type="region of interest" description="Disordered" evidence="17">
    <location>
        <begin position="1094"/>
        <end position="1116"/>
    </location>
</feature>
<dbReference type="InterPro" id="IPR003151">
    <property type="entry name" value="PIK-rel_kinase_FAT"/>
</dbReference>
<evidence type="ECO:0000256" key="7">
    <source>
        <dbReference type="ARBA" id="ARBA00022737"/>
    </source>
</evidence>
<evidence type="ECO:0000256" key="4">
    <source>
        <dbReference type="ARBA" id="ARBA00022527"/>
    </source>
</evidence>
<evidence type="ECO:0000313" key="22">
    <source>
        <dbReference type="Proteomes" id="UP000243515"/>
    </source>
</evidence>
<dbReference type="FunFam" id="1.10.1070.11:FF:000020">
    <property type="entry name" value="Serine/threonine-protein kinase TOR"/>
    <property type="match status" value="1"/>
</dbReference>
<dbReference type="PROSITE" id="PS51190">
    <property type="entry name" value="FATC"/>
    <property type="match status" value="1"/>
</dbReference>
<keyword evidence="5" id="KW-0926">Vacuole</keyword>
<dbReference type="SUPFAM" id="SSF47212">
    <property type="entry name" value="FKBP12-rapamycin-binding domain of FKBP-rapamycin-associated protein (FRAP)"/>
    <property type="match status" value="1"/>
</dbReference>
<dbReference type="GO" id="GO:0000329">
    <property type="term" value="C:fungal-type vacuole membrane"/>
    <property type="evidence" value="ECO:0007669"/>
    <property type="project" value="UniProtKB-ARBA"/>
</dbReference>
<dbReference type="InterPro" id="IPR014009">
    <property type="entry name" value="PIK_FAT"/>
</dbReference>
<dbReference type="GO" id="GO:0004674">
    <property type="term" value="F:protein serine/threonine kinase activity"/>
    <property type="evidence" value="ECO:0007669"/>
    <property type="project" value="UniProtKB-KW"/>
</dbReference>
<keyword evidence="11" id="KW-0131">Cell cycle</keyword>
<dbReference type="GO" id="GO:0005886">
    <property type="term" value="C:plasma membrane"/>
    <property type="evidence" value="ECO:0007669"/>
    <property type="project" value="UniProtKB-SubCell"/>
</dbReference>
<organism evidence="21 22">
    <name type="scientific">Elaphomyces granulatus</name>
    <dbReference type="NCBI Taxonomy" id="519963"/>
    <lineage>
        <taxon>Eukaryota</taxon>
        <taxon>Fungi</taxon>
        <taxon>Dikarya</taxon>
        <taxon>Ascomycota</taxon>
        <taxon>Pezizomycotina</taxon>
        <taxon>Eurotiomycetes</taxon>
        <taxon>Eurotiomycetidae</taxon>
        <taxon>Eurotiales</taxon>
        <taxon>Elaphomycetaceae</taxon>
        <taxon>Elaphomyces</taxon>
    </lineage>
</organism>
<dbReference type="PROSITE" id="PS00915">
    <property type="entry name" value="PI3_4_KINASE_1"/>
    <property type="match status" value="1"/>
</dbReference>
<gene>
    <name evidence="21" type="ORF">Egran_02437</name>
</gene>
<dbReference type="Pfam" id="PF11865">
    <property type="entry name" value="mTOR_dom"/>
    <property type="match status" value="1"/>
</dbReference>
<comment type="caution">
    <text evidence="21">The sequence shown here is derived from an EMBL/GenBank/DDBJ whole genome shotgun (WGS) entry which is preliminary data.</text>
</comment>
<dbReference type="GO" id="GO:0038202">
    <property type="term" value="P:TORC1 signaling"/>
    <property type="evidence" value="ECO:0007669"/>
    <property type="project" value="TreeGrafter"/>
</dbReference>
<dbReference type="Gene3D" id="1.10.1070.11">
    <property type="entry name" value="Phosphatidylinositol 3-/4-kinase, catalytic domain"/>
    <property type="match status" value="1"/>
</dbReference>
<dbReference type="GO" id="GO:0016242">
    <property type="term" value="P:negative regulation of macroautophagy"/>
    <property type="evidence" value="ECO:0007669"/>
    <property type="project" value="TreeGrafter"/>
</dbReference>
<comment type="catalytic activity">
    <reaction evidence="14 16">
        <text>L-threonyl-[protein] + ATP = O-phospho-L-threonyl-[protein] + ADP + H(+)</text>
        <dbReference type="Rhea" id="RHEA:46608"/>
        <dbReference type="Rhea" id="RHEA-COMP:11060"/>
        <dbReference type="Rhea" id="RHEA-COMP:11605"/>
        <dbReference type="ChEBI" id="CHEBI:15378"/>
        <dbReference type="ChEBI" id="CHEBI:30013"/>
        <dbReference type="ChEBI" id="CHEBI:30616"/>
        <dbReference type="ChEBI" id="CHEBI:61977"/>
        <dbReference type="ChEBI" id="CHEBI:456216"/>
        <dbReference type="EC" id="2.7.11.1"/>
    </reaction>
</comment>
<dbReference type="GO" id="GO:0005524">
    <property type="term" value="F:ATP binding"/>
    <property type="evidence" value="ECO:0007669"/>
    <property type="project" value="UniProtKB-KW"/>
</dbReference>
<sequence>MAQAGPFTDVTQRLFSDLKSKNEETRIRASSELYENVIAVSREWPPEKFTEYYNTVNQRIAQLVVTGNDANEKIGGLLALDRLIDFDGVDAAQKTTRFASYLRSALRSNDTAVLMYAARSLGRLAKPGGALTAELVESEIQSALEWLQTERLEGRRFAAVLIIRELSKGSPTLLYGFVPQIFELVWVALRDPKVLIRETAAEAVSECFEIIAARDVSVRQQWFARVYDEALLSLKSNNVDCIHGSLLILRELLLKGAMFMNDHYRNTCEIVLRLKDHRDPKIRTQVVLTIPILASYAPADFTNTYLHRFMVYLQAQLKRDKERNPAFIAIGKIAHAVGAAIGQYLDGIIVHIREGLAMKVRNRATVIEGPMFECISMLSLAVGQMLSKYMEALLDPIFACGLSVSLTQALFDMAHYIPPIRATIQEKLLDMLSIILCNTPFRPLGCPDNRLPPLPSFAKDFSPQEPHSDGEIALALHTLGSFDFSGHILNEFVRDVAITFVESDNPEIRKASALTCCQLFVHDPIINQTSSHSIQVVSEVIDKLLTVGVGDPDPDIRRTVLRHLDRKFDRHLAKPENVRCLFLAVNDEAFPVKEAAISIIGRLSSVNPAYVFPPLRKLLVNLLTGLGFASTARQKEECAQLISLFVANATKLIRSYVGPMITSLLPKTTDPHASVAATTMKAIGEFASVGGAEMKQYLQELMPIILDALQDLSSHTKREAALRTLGQLASNSGYVIDPYIEYPHLLGVLVNIIKTEQTGSLRKETIKLLGILGALDPYKYQQISESAPDIHHINEVQTVSDVALIMQGLTPSNEEYYPTVVINALMQNILRETSLSQYHSLVIDAIVTIFKTLGLKCVPFLGQIIPGFLSVIRSSPMNRVESYFNQMAILVHIVKQHIRAFLPEIIGIIREYWDTSPQVQVTILSLMEAISKALEGEFKKYLAGLIPLMLDTLEKDNTLRRQPSEKILHTFLVFGSSGEEYMHLIVPSIVRLFDKPQNPLSIRKSAIDNLAKLSRQVNVSDFASLMIHSLSRLVAGSDRTLRQAAIDCICALIFQLGQDFSHYIQLISKILKQQQINHVNYQILVSKLQKGDPLPQDLNSEDNHGTQSDDSNYGEGGQKKILVNQQHLKSAWDASQKSTREDWQEWIRRFSVELLKESPSPALRACANLAGVYQPLAKDLFNAAFVSCWTELYDHYQDELVRSIEKALISPNIPPEILQILLNLAEFMEHDDKALPIDIRTLGKYAGKCHAFAKALHYKELEFEQDQNSGAVEALITINNQLQQSDAAIGILRKAQAYRDVELKETWFEKLQRWEEALAAYKRRERIDPDSFGVTMGKMRCLHALGEWKVLSDLAQEKWNQASLEHRKAIAPLAAAAAWGRGQWELMDSYLGVMKEQSPDRSFFGAILALHRNQFDEAAMYIEKARDGLDAELSALLGESYNRAYNVVVRVQMLAELEEIIAFKQNVGDPERQQAMRETWNKRLLGCQQNVEVWQRMLKVRALVTAPQENLDIIIKFANLCRKSNRMGLAERSLASLEIVVPGLNGPEVIAPPEVKYARFKFSWATGHQRDALQMLRDFTASLTEDFGRYNALLANHPEHSGTNGVTAIVDPNQPDLSALRQRLGDANTVRKLLAKSYLKQGEWQTALQRGDWKPEHVRDVLNSYSAATQYNRDSYKAWHAWALANFEVVTSLVTQQNREGSMIPGHIVTEHVIPAIRGFFRSISLSATSSLQDTLRLLTLWFTHGGDQEVNSVVTEGFSSVNIDTWLAVTPQLIARINQPNTKVRNAVHRLLAEVGKAHPQALVYPLTVAMKSNIARRSQSASHIMESMRKHSAKLVEQADTVSHELIRVAVLWHELWHEGLEEASRLYFGDHNVEGMFATLAPLHDLLDKGAETLREVSFAQAFGRDLSEAKHFCLMYRETEEIGDLNQAWDLYYTVFRKIARQLPQLSTLDLKYVSPRLKDAVDLDLAVPGTYQPGKPVIRIKSFDPILHVLQTKKRPRRMTLKGCDGNSYMHLLKGHEDIRQDERVMQLFGLVNTLLDNDSDSFKRHLSVQRFPAIPLSQNSGLLGWVSNSDTLHALIKEYRESRRILLNIEHRIMLQMAPDYDNLTLMQKVEVFGYAMDNTTGKDLYRVLWLKSKSSESWLERRTNYTRSLGVMSMVGYILGLGDRHPSNLLLDRVSGKVVHIDFGDCFEIAMHREKYPERVPFRLTRMLTFAMEVSNIEGSYRITCEAVMRVIRENKDSLMAVLEAFIHDPLINWRLGARESPARPSFSADRRHSMIEDINLEQGLQPSNFSRHRRPSILEGGILDAQQGVPNEAREAQNARAVQVLARVKEKLTGRDFKQYEELNVSDQVDKLLAQATSVENICQHWIGWCSFW</sequence>
<feature type="domain" description="FAT" evidence="19">
    <location>
        <begin position="1241"/>
        <end position="1814"/>
    </location>
</feature>
<dbReference type="InterPro" id="IPR009076">
    <property type="entry name" value="FRB_dom"/>
</dbReference>
<dbReference type="InterPro" id="IPR011989">
    <property type="entry name" value="ARM-like"/>
</dbReference>
<evidence type="ECO:0000256" key="11">
    <source>
        <dbReference type="ARBA" id="ARBA00023306"/>
    </source>
</evidence>
<comment type="similarity">
    <text evidence="2 16">Belongs to the PI3/PI4-kinase family.</text>
</comment>
<dbReference type="InterPro" id="IPR057564">
    <property type="entry name" value="HEAT_ATR"/>
</dbReference>
<evidence type="ECO:0000259" key="18">
    <source>
        <dbReference type="PROSITE" id="PS50290"/>
    </source>
</evidence>
<evidence type="ECO:0000256" key="12">
    <source>
        <dbReference type="ARBA" id="ARBA00025079"/>
    </source>
</evidence>
<dbReference type="PANTHER" id="PTHR11139">
    <property type="entry name" value="ATAXIA TELANGIECTASIA MUTATED ATM -RELATED"/>
    <property type="match status" value="1"/>
</dbReference>
<dbReference type="CDD" id="cd05169">
    <property type="entry name" value="PIKKc_TOR"/>
    <property type="match status" value="1"/>
</dbReference>
<evidence type="ECO:0000256" key="15">
    <source>
        <dbReference type="ARBA" id="ARBA00048679"/>
    </source>
</evidence>
<feature type="domain" description="PI3K/PI4K catalytic" evidence="18">
    <location>
        <begin position="1988"/>
        <end position="2307"/>
    </location>
</feature>
<evidence type="ECO:0000256" key="2">
    <source>
        <dbReference type="ARBA" id="ARBA00011031"/>
    </source>
</evidence>
<dbReference type="GO" id="GO:0044877">
    <property type="term" value="F:protein-containing complex binding"/>
    <property type="evidence" value="ECO:0007669"/>
    <property type="project" value="InterPro"/>
</dbReference>
<comment type="subcellular location">
    <subcellularLocation>
        <location evidence="1">Cell membrane</location>
        <topology evidence="1">Peripheral membrane protein</topology>
        <orientation evidence="1">Cytoplasmic side</orientation>
    </subcellularLocation>
    <subcellularLocation>
        <location evidence="13">Vacuole membrane</location>
        <topology evidence="13">Peripheral membrane protein</topology>
        <orientation evidence="13">Cytoplasmic side</orientation>
    </subcellularLocation>
</comment>
<keyword evidence="22" id="KW-1185">Reference proteome</keyword>
<dbReference type="GO" id="GO:1905356">
    <property type="term" value="P:regulation of snRNA pseudouridine synthesis"/>
    <property type="evidence" value="ECO:0007669"/>
    <property type="project" value="UniProtKB-ARBA"/>
</dbReference>
<dbReference type="InterPro" id="IPR058584">
    <property type="entry name" value="IMB1_TNPO1-like_TPR"/>
</dbReference>
<evidence type="ECO:0000256" key="8">
    <source>
        <dbReference type="ARBA" id="ARBA00022741"/>
    </source>
</evidence>
<dbReference type="GO" id="GO:0031932">
    <property type="term" value="C:TORC2 complex"/>
    <property type="evidence" value="ECO:0007669"/>
    <property type="project" value="TreeGrafter"/>
</dbReference>
<evidence type="ECO:0000256" key="17">
    <source>
        <dbReference type="SAM" id="MobiDB-lite"/>
    </source>
</evidence>
<proteinExistence type="inferred from homology"/>
<evidence type="ECO:0000256" key="5">
    <source>
        <dbReference type="ARBA" id="ARBA00022554"/>
    </source>
</evidence>
<dbReference type="PANTHER" id="PTHR11139:SF9">
    <property type="entry name" value="SERINE_THREONINE-PROTEIN KINASE MTOR"/>
    <property type="match status" value="1"/>
</dbReference>
<dbReference type="SMART" id="SM00146">
    <property type="entry name" value="PI3Kc"/>
    <property type="match status" value="1"/>
</dbReference>
<dbReference type="Pfam" id="PF02260">
    <property type="entry name" value="FATC"/>
    <property type="match status" value="1"/>
</dbReference>
<dbReference type="InterPro" id="IPR050517">
    <property type="entry name" value="DDR_Repair_Kinase"/>
</dbReference>
<dbReference type="Gene3D" id="1.20.120.150">
    <property type="entry name" value="FKBP12-rapamycin binding domain"/>
    <property type="match status" value="1"/>
</dbReference>
<dbReference type="EMBL" id="NPHW01003322">
    <property type="protein sequence ID" value="OXV09800.1"/>
    <property type="molecule type" value="Genomic_DNA"/>
</dbReference>
<keyword evidence="10 16" id="KW-0067">ATP-binding</keyword>
<dbReference type="InterPro" id="IPR036738">
    <property type="entry name" value="FRB_sf"/>
</dbReference>
<dbReference type="InterPro" id="IPR024585">
    <property type="entry name" value="mTOR_dom"/>
</dbReference>
<dbReference type="FunFam" id="1.20.120.150:FF:000001">
    <property type="entry name" value="Serine/threonine-protein kinase TOR"/>
    <property type="match status" value="1"/>
</dbReference>
<evidence type="ECO:0000256" key="14">
    <source>
        <dbReference type="ARBA" id="ARBA00047899"/>
    </source>
</evidence>
<dbReference type="InterPro" id="IPR036940">
    <property type="entry name" value="PI3/4_kinase_cat_sf"/>
</dbReference>
<dbReference type="Gene3D" id="1.25.10.10">
    <property type="entry name" value="Leucine-rich Repeat Variant"/>
    <property type="match status" value="4"/>
</dbReference>
<evidence type="ECO:0000256" key="10">
    <source>
        <dbReference type="ARBA" id="ARBA00022840"/>
    </source>
</evidence>
<dbReference type="GO" id="GO:0042254">
    <property type="term" value="P:ribosome biogenesis"/>
    <property type="evidence" value="ECO:0007669"/>
    <property type="project" value="UniProtKB-ARBA"/>
</dbReference>
<protein>
    <recommendedName>
        <fullName evidence="16">Serine/threonine-protein kinase TOR</fullName>
        <ecNumber evidence="16">2.7.11.1</ecNumber>
    </recommendedName>
</protein>
<dbReference type="InterPro" id="IPR011990">
    <property type="entry name" value="TPR-like_helical_dom_sf"/>
</dbReference>
<evidence type="ECO:0000256" key="3">
    <source>
        <dbReference type="ARBA" id="ARBA00011370"/>
    </source>
</evidence>
<dbReference type="Proteomes" id="UP000243515">
    <property type="component" value="Unassembled WGS sequence"/>
</dbReference>
<dbReference type="GO" id="GO:0006995">
    <property type="term" value="P:cellular response to nitrogen starvation"/>
    <property type="evidence" value="ECO:0007669"/>
    <property type="project" value="UniProtKB-ARBA"/>
</dbReference>
<name>A0A232M065_9EURO</name>
<keyword evidence="8 16" id="KW-0547">Nucleotide-binding</keyword>
<dbReference type="Gene3D" id="1.25.40.10">
    <property type="entry name" value="Tetratricopeptide repeat domain"/>
    <property type="match status" value="1"/>
</dbReference>
<dbReference type="FunFam" id="1.25.10.10:FF:000582">
    <property type="entry name" value="Serine/threonine-protein kinase TOR"/>
    <property type="match status" value="1"/>
</dbReference>
<dbReference type="SMART" id="SM01345">
    <property type="entry name" value="Rapamycin_bind"/>
    <property type="match status" value="1"/>
</dbReference>
<evidence type="ECO:0000313" key="21">
    <source>
        <dbReference type="EMBL" id="OXV09800.1"/>
    </source>
</evidence>
<dbReference type="SUPFAM" id="SSF48371">
    <property type="entry name" value="ARM repeat"/>
    <property type="match status" value="1"/>
</dbReference>
<dbReference type="GO" id="GO:0106310">
    <property type="term" value="F:protein serine kinase activity"/>
    <property type="evidence" value="ECO:0007669"/>
    <property type="project" value="RHEA"/>
</dbReference>
<evidence type="ECO:0000259" key="20">
    <source>
        <dbReference type="PROSITE" id="PS51190"/>
    </source>
</evidence>
<feature type="domain" description="FATC" evidence="20">
    <location>
        <begin position="2349"/>
        <end position="2381"/>
    </location>
</feature>
<dbReference type="InterPro" id="IPR026683">
    <property type="entry name" value="TOR_cat"/>
</dbReference>
<dbReference type="InterPro" id="IPR018936">
    <property type="entry name" value="PI3/4_kinase_CS"/>
</dbReference>
<dbReference type="OrthoDB" id="381190at2759"/>
<dbReference type="PROSITE" id="PS51189">
    <property type="entry name" value="FAT"/>
    <property type="match status" value="1"/>
</dbReference>
<keyword evidence="4 16" id="KW-0723">Serine/threonine-protein kinase</keyword>
<keyword evidence="7" id="KW-0677">Repeat</keyword>
<dbReference type="GO" id="GO:0005634">
    <property type="term" value="C:nucleus"/>
    <property type="evidence" value="ECO:0007669"/>
    <property type="project" value="TreeGrafter"/>
</dbReference>
<evidence type="ECO:0000256" key="6">
    <source>
        <dbReference type="ARBA" id="ARBA00022679"/>
    </source>
</evidence>
<comment type="subunit">
    <text evidence="3">Associates with DNA double-strand breaks.</text>
</comment>
<dbReference type="InterPro" id="IPR000403">
    <property type="entry name" value="PI3/4_kinase_cat_dom"/>
</dbReference>
<reference evidence="21 22" key="1">
    <citation type="journal article" date="2015" name="Environ. Microbiol.">
        <title>Metagenome sequence of Elaphomyces granulatus from sporocarp tissue reveals Ascomycota ectomycorrhizal fingerprints of genome expansion and a Proteobacteria-rich microbiome.</title>
        <authorList>
            <person name="Quandt C.A."/>
            <person name="Kohler A."/>
            <person name="Hesse C.N."/>
            <person name="Sharpton T.J."/>
            <person name="Martin F."/>
            <person name="Spatafora J.W."/>
        </authorList>
    </citation>
    <scope>NUCLEOTIDE SEQUENCE [LARGE SCALE GENOMIC DNA]</scope>
    <source>
        <strain evidence="21 22">OSC145934</strain>
    </source>
</reference>
<accession>A0A232M065</accession>
<comment type="catalytic activity">
    <reaction evidence="15">
        <text>L-seryl-[protein] + ATP = O-phospho-L-seryl-[protein] + ADP + H(+)</text>
        <dbReference type="Rhea" id="RHEA:17989"/>
        <dbReference type="Rhea" id="RHEA-COMP:9863"/>
        <dbReference type="Rhea" id="RHEA-COMP:11604"/>
        <dbReference type="ChEBI" id="CHEBI:15378"/>
        <dbReference type="ChEBI" id="CHEBI:29999"/>
        <dbReference type="ChEBI" id="CHEBI:30616"/>
        <dbReference type="ChEBI" id="CHEBI:83421"/>
        <dbReference type="ChEBI" id="CHEBI:456216"/>
        <dbReference type="EC" id="2.7.11.1"/>
    </reaction>
</comment>
<dbReference type="Gene3D" id="3.30.1010.10">
    <property type="entry name" value="Phosphatidylinositol 3-kinase Catalytic Subunit, Chain A, domain 4"/>
    <property type="match status" value="1"/>
</dbReference>
<dbReference type="InterPro" id="IPR016024">
    <property type="entry name" value="ARM-type_fold"/>
</dbReference>
<dbReference type="Pfam" id="PF08771">
    <property type="entry name" value="FRB_dom"/>
    <property type="match status" value="1"/>
</dbReference>
<dbReference type="EC" id="2.7.11.1" evidence="16"/>
<evidence type="ECO:0000256" key="16">
    <source>
        <dbReference type="RuleBase" id="RU364109"/>
    </source>
</evidence>
<dbReference type="Pfam" id="PF02259">
    <property type="entry name" value="FAT"/>
    <property type="match status" value="1"/>
</dbReference>
<evidence type="ECO:0000256" key="9">
    <source>
        <dbReference type="ARBA" id="ARBA00022777"/>
    </source>
</evidence>
<keyword evidence="6 16" id="KW-0808">Transferase</keyword>
<dbReference type="Pfam" id="PF23593">
    <property type="entry name" value="HEAT_ATR"/>
    <property type="match status" value="1"/>
</dbReference>
<evidence type="ECO:0000259" key="19">
    <source>
        <dbReference type="PROSITE" id="PS51189"/>
    </source>
</evidence>
<dbReference type="SUPFAM" id="SSF56112">
    <property type="entry name" value="Protein kinase-like (PK-like)"/>
    <property type="match status" value="1"/>
</dbReference>
<dbReference type="InterPro" id="IPR003152">
    <property type="entry name" value="FATC_dom"/>
</dbReference>
<dbReference type="Pfam" id="PF00454">
    <property type="entry name" value="PI3_PI4_kinase"/>
    <property type="match status" value="1"/>
</dbReference>
<dbReference type="FunFam" id="3.30.1010.10:FF:000006">
    <property type="entry name" value="Serine/threonine-protein kinase TOR"/>
    <property type="match status" value="1"/>
</dbReference>
<evidence type="ECO:0000256" key="1">
    <source>
        <dbReference type="ARBA" id="ARBA00004413"/>
    </source>
</evidence>
<keyword evidence="9 16" id="KW-0418">Kinase</keyword>
<dbReference type="FunFam" id="1.25.10.10:FF:000371">
    <property type="entry name" value="Serine/threonine-protein kinase TOR"/>
    <property type="match status" value="1"/>
</dbReference>
<dbReference type="PROSITE" id="PS50290">
    <property type="entry name" value="PI3_4_KINASE_3"/>
    <property type="match status" value="1"/>
</dbReference>
<dbReference type="SMART" id="SM01346">
    <property type="entry name" value="DUF3385"/>
    <property type="match status" value="1"/>
</dbReference>
<evidence type="ECO:0000256" key="13">
    <source>
        <dbReference type="ARBA" id="ARBA00029427"/>
    </source>
</evidence>
<dbReference type="GO" id="GO:0031931">
    <property type="term" value="C:TORC1 complex"/>
    <property type="evidence" value="ECO:0007669"/>
    <property type="project" value="TreeGrafter"/>
</dbReference>
<comment type="function">
    <text evidence="12">Serine/threonine protein kinase which activates checkpoint signaling upon genotoxic stresses such as ionizing radiation (IR), ultraviolet light (UV), or DNA replication stalling, thereby acting as a DNA damage sensor. Recognizes the substrate consensus sequence [ST]-Q. Phosphorylates histone H2A to form H2AS128ph (gamma-H2A) at sites of DNA damage, involved in the regulation of DNA damage response mechanism. Required for the control of telomere length and genome stability.</text>
</comment>
<dbReference type="InterPro" id="IPR011009">
    <property type="entry name" value="Kinase-like_dom_sf"/>
</dbReference>
<dbReference type="Pfam" id="PF25574">
    <property type="entry name" value="TPR_IMB1"/>
    <property type="match status" value="1"/>
</dbReference>
<dbReference type="SMART" id="SM01343">
    <property type="entry name" value="FATC"/>
    <property type="match status" value="1"/>
</dbReference>